<evidence type="ECO:0000256" key="4">
    <source>
        <dbReference type="ARBA" id="ARBA00023315"/>
    </source>
</evidence>
<dbReference type="InterPro" id="IPR007471">
    <property type="entry name" value="N-end_Aminoacyl_Trfase_N"/>
</dbReference>
<dbReference type="PANTHER" id="PTHR21367:SF1">
    <property type="entry name" value="ARGINYL-TRNA--PROTEIN TRANSFERASE 1"/>
    <property type="match status" value="1"/>
</dbReference>
<comment type="catalytic activity">
    <reaction evidence="5">
        <text>an N-terminal L-alpha-aminoacyl-[protein] + L-arginyl-tRNA(Arg) = an N-terminal L-arginyl-L-aminoacyl-[protein] + tRNA(Arg) + H(+)</text>
        <dbReference type="Rhea" id="RHEA:10208"/>
        <dbReference type="Rhea" id="RHEA-COMP:9658"/>
        <dbReference type="Rhea" id="RHEA-COMP:9673"/>
        <dbReference type="Rhea" id="RHEA-COMP:10636"/>
        <dbReference type="Rhea" id="RHEA-COMP:10638"/>
        <dbReference type="ChEBI" id="CHEBI:15378"/>
        <dbReference type="ChEBI" id="CHEBI:78442"/>
        <dbReference type="ChEBI" id="CHEBI:78513"/>
        <dbReference type="ChEBI" id="CHEBI:78597"/>
        <dbReference type="ChEBI" id="CHEBI:83562"/>
        <dbReference type="EC" id="2.3.2.8"/>
    </reaction>
</comment>
<dbReference type="InterPro" id="IPR017137">
    <property type="entry name" value="Arg-tRNA-P_Trfase_1_euk"/>
</dbReference>
<evidence type="ECO:0000259" key="7">
    <source>
        <dbReference type="Pfam" id="PF04376"/>
    </source>
</evidence>
<organism evidence="9 10">
    <name type="scientific">Halteria grandinella</name>
    <dbReference type="NCBI Taxonomy" id="5974"/>
    <lineage>
        <taxon>Eukaryota</taxon>
        <taxon>Sar</taxon>
        <taxon>Alveolata</taxon>
        <taxon>Ciliophora</taxon>
        <taxon>Intramacronucleata</taxon>
        <taxon>Spirotrichea</taxon>
        <taxon>Stichotrichia</taxon>
        <taxon>Sporadotrichida</taxon>
        <taxon>Halteriidae</taxon>
        <taxon>Halteria</taxon>
    </lineage>
</organism>
<dbReference type="Pfam" id="PF04376">
    <property type="entry name" value="ATE_N"/>
    <property type="match status" value="1"/>
</dbReference>
<dbReference type="GO" id="GO:0005737">
    <property type="term" value="C:cytoplasm"/>
    <property type="evidence" value="ECO:0007669"/>
    <property type="project" value="TreeGrafter"/>
</dbReference>
<dbReference type="InterPro" id="IPR007472">
    <property type="entry name" value="N-end_Aminoacyl_Trfase_C"/>
</dbReference>
<dbReference type="EMBL" id="RRYP01007281">
    <property type="protein sequence ID" value="TNV80611.1"/>
    <property type="molecule type" value="Genomic_DNA"/>
</dbReference>
<comment type="caution">
    <text evidence="9">The sequence shown here is derived from an EMBL/GenBank/DDBJ whole genome shotgun (WGS) entry which is preliminary data.</text>
</comment>
<evidence type="ECO:0000313" key="9">
    <source>
        <dbReference type="EMBL" id="TNV80611.1"/>
    </source>
</evidence>
<evidence type="ECO:0000256" key="5">
    <source>
        <dbReference type="PIRNR" id="PIRNR037207"/>
    </source>
</evidence>
<keyword evidence="2 5" id="KW-0808">Transferase</keyword>
<feature type="domain" description="N-end aminoacyl transferase N-terminal" evidence="7">
    <location>
        <begin position="31"/>
        <end position="103"/>
    </location>
</feature>
<keyword evidence="4 5" id="KW-0012">Acyltransferase</keyword>
<protein>
    <recommendedName>
        <fullName evidence="5">Arginyl-tRNA--protein transferase 1</fullName>
        <shortName evidence="5">Arginyltransferase 1</shortName>
        <shortName evidence="5">R-transferase 1</shortName>
        <ecNumber evidence="5">2.3.2.8</ecNumber>
    </recommendedName>
    <alternativeName>
        <fullName evidence="5">Arginine-tRNA--protein transferase 1</fullName>
    </alternativeName>
</protein>
<evidence type="ECO:0000256" key="3">
    <source>
        <dbReference type="ARBA" id="ARBA00022786"/>
    </source>
</evidence>
<dbReference type="OrthoDB" id="293785at2759"/>
<accession>A0A8J8NS62</accession>
<dbReference type="InterPro" id="IPR030700">
    <property type="entry name" value="N-end_Aminoacyl_Trfase"/>
</dbReference>
<keyword evidence="10" id="KW-1185">Reference proteome</keyword>
<sequence length="590" mass="68162">MEFKPQSAHAGKTIINLNGCHSNEDKSEGGCGYCHDTKPDAGHTQWGITSRHMSVSDYQKLMDRGWRRCGQYYYKYDFEGSCCQPYTIRVDTGEYRISDSQKKVMKRFNKYLLGEIGLDGKKVEEEKKEPVKQKDVPKQSKDQARSEQLKLICNTVHVSIFSCDPLSDQALQSLVDSSIFSKPRDKELQLTQSWSTNILIKLFHTLGYQSKVEGGMKGLIAKLNNSKAAIEELLGGTPVKIEDSGYLTLIDMTKEDAIMTKSLPIEKKVKQGAEEEQKKDIQMKEEEKGQSDDLNYQQYFKEFAPLKPEQSTKPLKHRYTVQINKAMFDDDSFEVFKKYEEKIHKKIDKSKKSYDRFLCQSPLFDPQDKNESIIDLHTLVKTEPDQSRIRKDEGVWPEHLGSYHMIHKLDGEIFAVGVLDYTPQVLSSVYLYYNPKYEFLCPGIFTAVREIEYMLRIQESGLKPDFKYYYMGLYFQDCQKSVYKASYKPSQVLCPHSNNYIYLTEEVKQAITKEKFPKLCQDKPMIKELALSLQQVNMLTQNFKFYHVGSKQLLRLDALNPRGAEVISQIVQALYVTLGLDIMMTTVFHL</sequence>
<evidence type="ECO:0000256" key="1">
    <source>
        <dbReference type="ARBA" id="ARBA00009991"/>
    </source>
</evidence>
<dbReference type="GO" id="GO:0004057">
    <property type="term" value="F:arginyl-tRNA--protein transferase activity"/>
    <property type="evidence" value="ECO:0007669"/>
    <property type="project" value="UniProtKB-EC"/>
</dbReference>
<dbReference type="Pfam" id="PF04377">
    <property type="entry name" value="ATE_C"/>
    <property type="match status" value="1"/>
</dbReference>
<dbReference type="AlphaFoldDB" id="A0A8J8NS62"/>
<proteinExistence type="inferred from homology"/>
<evidence type="ECO:0000313" key="10">
    <source>
        <dbReference type="Proteomes" id="UP000785679"/>
    </source>
</evidence>
<keyword evidence="3 5" id="KW-0833">Ubl conjugation pathway</keyword>
<reference evidence="9" key="1">
    <citation type="submission" date="2019-06" db="EMBL/GenBank/DDBJ databases">
        <authorList>
            <person name="Zheng W."/>
        </authorList>
    </citation>
    <scope>NUCLEOTIDE SEQUENCE</scope>
    <source>
        <strain evidence="9">QDHG01</strain>
    </source>
</reference>
<dbReference type="PIRSF" id="PIRSF037207">
    <property type="entry name" value="ATE1_euk"/>
    <property type="match status" value="1"/>
</dbReference>
<dbReference type="EC" id="2.3.2.8" evidence="5"/>
<name>A0A8J8NS62_HALGN</name>
<evidence type="ECO:0000259" key="8">
    <source>
        <dbReference type="Pfam" id="PF04377"/>
    </source>
</evidence>
<dbReference type="Proteomes" id="UP000785679">
    <property type="component" value="Unassembled WGS sequence"/>
</dbReference>
<feature type="region of interest" description="Disordered" evidence="6">
    <location>
        <begin position="268"/>
        <end position="291"/>
    </location>
</feature>
<comment type="similarity">
    <text evidence="1 5">Belongs to the R-transferase family.</text>
</comment>
<dbReference type="PANTHER" id="PTHR21367">
    <property type="entry name" value="ARGININE-TRNA-PROTEIN TRANSFERASE 1"/>
    <property type="match status" value="1"/>
</dbReference>
<evidence type="ECO:0000256" key="6">
    <source>
        <dbReference type="SAM" id="MobiDB-lite"/>
    </source>
</evidence>
<comment type="function">
    <text evidence="5">Involved in the post-translational conjugation of arginine to the N-terminal aspartate or glutamate of a protein. This arginylation is required for degradation of the protein via the ubiquitin pathway.</text>
</comment>
<gene>
    <name evidence="9" type="ORF">FGO68_gene1073</name>
</gene>
<evidence type="ECO:0000256" key="2">
    <source>
        <dbReference type="ARBA" id="ARBA00022679"/>
    </source>
</evidence>
<feature type="domain" description="N-end rule aminoacyl transferase C-terminal" evidence="8">
    <location>
        <begin position="332"/>
        <end position="494"/>
    </location>
</feature>